<feature type="region of interest" description="Disordered" evidence="2">
    <location>
        <begin position="289"/>
        <end position="308"/>
    </location>
</feature>
<dbReference type="Proteomes" id="UP000004367">
    <property type="component" value="Unassembled WGS sequence"/>
</dbReference>
<keyword evidence="1 5" id="KW-0808">Transferase</keyword>
<gene>
    <name evidence="5" type="primary">kanE</name>
    <name evidence="5" type="ORF">MOPEL_078_00440</name>
</gene>
<evidence type="ECO:0000313" key="5">
    <source>
        <dbReference type="EMBL" id="GAB48655.1"/>
    </source>
</evidence>
<accession>H5USE7</accession>
<evidence type="ECO:0000256" key="2">
    <source>
        <dbReference type="SAM" id="MobiDB-lite"/>
    </source>
</evidence>
<dbReference type="Pfam" id="PF13632">
    <property type="entry name" value="Glyco_trans_2_3"/>
    <property type="match status" value="1"/>
</dbReference>
<dbReference type="Pfam" id="PF00534">
    <property type="entry name" value="Glycos_transf_1"/>
    <property type="match status" value="1"/>
</dbReference>
<sequence length="647" mass="71091">MRETAIVVVNYGDTGLLEQNLVTLAEKRPDVGVVVVDNYTSPANAADVDAICARYGWGAHLSPTNLGFGGGMNAGVELAIARGATRLLLLNPDATMDEESLSRLEAHVDAEPMVAVSPRVLMTAGTPWFEGAGLDVRDGTMVGPERLGEPDIEPWLSGACLMLSAVLWHRVGGFDDSYFLYWEDVDLSRRIREAGGGLRVVGDAVAVHDEGATHGTGGSRAKSDLYYYYNVRNRLRYAQVHLTPAARRRWVASSPVQAREVLLRGGRRQFLDSRSGLWAAAAGVRDGLAGRWGPRGGQSPRHDDALGGRDDRPLRVLMTYMQPLPFHNPYVKMHDQSLERTGQVEVLHFDWRTALSGRYDVVHSHWPEDIFAASSPLKAAGKRVAAAAWLAVLAVKNIPVVQTVHNLELPDDKDPIKRAMLRHIHAIAEHRILISDTTPPPDGPYSVVLHGHYADWFAEHPKPEPIPGRIAYVGLVRRYKNVEALASVFTATRESHPEWSLEIAGNPSNDDLAEAVARILEGDERAQLLLRYLEDTEVVRVVTSAQLIVLPYKEMHNSGTVLTALSLGRPVLVPDNATNRDIAAEVRPGWVHTFSGELTAADLEWAMMAVADQPRKPAPDLSRRDWEVSAAGHLEAFRSALQSRGEQ</sequence>
<proteinExistence type="predicted"/>
<evidence type="ECO:0000259" key="3">
    <source>
        <dbReference type="Pfam" id="PF00534"/>
    </source>
</evidence>
<dbReference type="Gene3D" id="3.90.550.10">
    <property type="entry name" value="Spore Coat Polysaccharide Biosynthesis Protein SpsA, Chain A"/>
    <property type="match status" value="1"/>
</dbReference>
<evidence type="ECO:0000256" key="1">
    <source>
        <dbReference type="ARBA" id="ARBA00022679"/>
    </source>
</evidence>
<dbReference type="InterPro" id="IPR029044">
    <property type="entry name" value="Nucleotide-diphossugar_trans"/>
</dbReference>
<dbReference type="RefSeq" id="WP_009482553.1">
    <property type="nucleotide sequence ID" value="NZ_BAFE01000056.1"/>
</dbReference>
<reference evidence="5 6" key="1">
    <citation type="submission" date="2012-02" db="EMBL/GenBank/DDBJ databases">
        <title>Whole genome shotgun sequence of Mobilicoccus pelagius NBRC 104925.</title>
        <authorList>
            <person name="Yoshida Y."/>
            <person name="Hosoyama A."/>
            <person name="Tsuchikane K."/>
            <person name="Katsumata H."/>
            <person name="Yamazaki S."/>
            <person name="Fujita N."/>
        </authorList>
    </citation>
    <scope>NUCLEOTIDE SEQUENCE [LARGE SCALE GENOMIC DNA]</scope>
    <source>
        <strain evidence="5 6">NBRC 104925</strain>
    </source>
</reference>
<organism evidence="5 6">
    <name type="scientific">Mobilicoccus pelagius NBRC 104925</name>
    <dbReference type="NCBI Taxonomy" id="1089455"/>
    <lineage>
        <taxon>Bacteria</taxon>
        <taxon>Bacillati</taxon>
        <taxon>Actinomycetota</taxon>
        <taxon>Actinomycetes</taxon>
        <taxon>Micrococcales</taxon>
        <taxon>Dermatophilaceae</taxon>
        <taxon>Mobilicoccus</taxon>
    </lineage>
</organism>
<name>H5USE7_9MICO</name>
<comment type="caution">
    <text evidence="5">The sequence shown here is derived from an EMBL/GenBank/DDBJ whole genome shotgun (WGS) entry which is preliminary data.</text>
</comment>
<feature type="domain" description="Glycosyltransferase 2-like" evidence="4">
    <location>
        <begin position="88"/>
        <end position="243"/>
    </location>
</feature>
<dbReference type="OrthoDB" id="9771846at2"/>
<dbReference type="eggNOG" id="COG0438">
    <property type="taxonomic scope" value="Bacteria"/>
</dbReference>
<dbReference type="PANTHER" id="PTHR43179">
    <property type="entry name" value="RHAMNOSYLTRANSFERASE WBBL"/>
    <property type="match status" value="1"/>
</dbReference>
<dbReference type="Gene3D" id="3.40.50.2000">
    <property type="entry name" value="Glycogen Phosphorylase B"/>
    <property type="match status" value="2"/>
</dbReference>
<dbReference type="SUPFAM" id="SSF53448">
    <property type="entry name" value="Nucleotide-diphospho-sugar transferases"/>
    <property type="match status" value="1"/>
</dbReference>
<dbReference type="STRING" id="1089455.MOPEL_078_00440"/>
<keyword evidence="6" id="KW-1185">Reference proteome</keyword>
<dbReference type="EMBL" id="BAFE01000056">
    <property type="protein sequence ID" value="GAB48655.1"/>
    <property type="molecule type" value="Genomic_DNA"/>
</dbReference>
<dbReference type="InterPro" id="IPR001173">
    <property type="entry name" value="Glyco_trans_2-like"/>
</dbReference>
<dbReference type="PANTHER" id="PTHR43179:SF7">
    <property type="entry name" value="RHAMNOSYLTRANSFERASE WBBL"/>
    <property type="match status" value="1"/>
</dbReference>
<evidence type="ECO:0000313" key="6">
    <source>
        <dbReference type="Proteomes" id="UP000004367"/>
    </source>
</evidence>
<dbReference type="AlphaFoldDB" id="H5USE7"/>
<dbReference type="SUPFAM" id="SSF53756">
    <property type="entry name" value="UDP-Glycosyltransferase/glycogen phosphorylase"/>
    <property type="match status" value="1"/>
</dbReference>
<dbReference type="eggNOG" id="COG1216">
    <property type="taxonomic scope" value="Bacteria"/>
</dbReference>
<dbReference type="InterPro" id="IPR001296">
    <property type="entry name" value="Glyco_trans_1"/>
</dbReference>
<protein>
    <submittedName>
        <fullName evidence="5">Glycosyltransferase</fullName>
    </submittedName>
</protein>
<dbReference type="GO" id="GO:0016757">
    <property type="term" value="F:glycosyltransferase activity"/>
    <property type="evidence" value="ECO:0007669"/>
    <property type="project" value="InterPro"/>
</dbReference>
<feature type="domain" description="Glycosyl transferase family 1" evidence="3">
    <location>
        <begin position="469"/>
        <end position="592"/>
    </location>
</feature>
<evidence type="ECO:0000259" key="4">
    <source>
        <dbReference type="Pfam" id="PF13632"/>
    </source>
</evidence>